<dbReference type="EMBL" id="BTSY01000002">
    <property type="protein sequence ID" value="GMT13396.1"/>
    <property type="molecule type" value="Genomic_DNA"/>
</dbReference>
<keyword evidence="5" id="KW-0698">rRNA processing</keyword>
<keyword evidence="4" id="KW-0690">Ribosome biogenesis</keyword>
<comment type="caution">
    <text evidence="11">The sequence shown here is derived from an EMBL/GenBank/DDBJ whole genome shotgun (WGS) entry which is preliminary data.</text>
</comment>
<evidence type="ECO:0000256" key="3">
    <source>
        <dbReference type="ARBA" id="ARBA00022490"/>
    </source>
</evidence>
<keyword evidence="9" id="KW-0067">ATP-binding</keyword>
<accession>A0AAV5V1G9</accession>
<dbReference type="InterPro" id="IPR027417">
    <property type="entry name" value="P-loop_NTPase"/>
</dbReference>
<dbReference type="PANTHER" id="PTHR12595:SF0">
    <property type="entry name" value="ADENYLATE KINASE ISOENZYME 6"/>
    <property type="match status" value="1"/>
</dbReference>
<gene>
    <name evidence="11" type="ORF">PFISCL1PPCAC_4693</name>
</gene>
<feature type="non-terminal residue" evidence="11">
    <location>
        <position position="1"/>
    </location>
</feature>
<comment type="catalytic activity">
    <reaction evidence="1">
        <text>AMP + ATP = 2 ADP</text>
        <dbReference type="Rhea" id="RHEA:12973"/>
        <dbReference type="ChEBI" id="CHEBI:30616"/>
        <dbReference type="ChEBI" id="CHEBI:456215"/>
        <dbReference type="ChEBI" id="CHEBI:456216"/>
        <dbReference type="EC" id="2.7.4.3"/>
    </reaction>
</comment>
<keyword evidence="12" id="KW-1185">Reference proteome</keyword>
<evidence type="ECO:0000256" key="7">
    <source>
        <dbReference type="ARBA" id="ARBA00022741"/>
    </source>
</evidence>
<dbReference type="GO" id="GO:0016887">
    <property type="term" value="F:ATP hydrolysis activity"/>
    <property type="evidence" value="ECO:0007669"/>
    <property type="project" value="InterPro"/>
</dbReference>
<evidence type="ECO:0000313" key="12">
    <source>
        <dbReference type="Proteomes" id="UP001432322"/>
    </source>
</evidence>
<dbReference type="PANTHER" id="PTHR12595">
    <property type="entry name" value="POS9-ACTIVATING FACTOR FAP7-RELATED"/>
    <property type="match status" value="1"/>
</dbReference>
<dbReference type="Gene3D" id="3.40.50.300">
    <property type="entry name" value="P-loop containing nucleotide triphosphate hydrolases"/>
    <property type="match status" value="1"/>
</dbReference>
<dbReference type="Proteomes" id="UP001432322">
    <property type="component" value="Unassembled WGS sequence"/>
</dbReference>
<dbReference type="FunFam" id="3.40.50.300:FF:000372">
    <property type="entry name" value="Adenylate kinase isoenzyme 6 homolog"/>
    <property type="match status" value="1"/>
</dbReference>
<dbReference type="SUPFAM" id="SSF52540">
    <property type="entry name" value="P-loop containing nucleoside triphosphate hydrolases"/>
    <property type="match status" value="1"/>
</dbReference>
<keyword evidence="7" id="KW-0547">Nucleotide-binding</keyword>
<dbReference type="InterPro" id="IPR020618">
    <property type="entry name" value="Adenyl_kinase_AK6"/>
</dbReference>
<evidence type="ECO:0000256" key="5">
    <source>
        <dbReference type="ARBA" id="ARBA00022552"/>
    </source>
</evidence>
<evidence type="ECO:0000256" key="2">
    <source>
        <dbReference type="ARBA" id="ARBA00004123"/>
    </source>
</evidence>
<keyword evidence="6" id="KW-0808">Transferase</keyword>
<evidence type="ECO:0000256" key="9">
    <source>
        <dbReference type="ARBA" id="ARBA00022840"/>
    </source>
</evidence>
<evidence type="ECO:0000256" key="1">
    <source>
        <dbReference type="ARBA" id="ARBA00000582"/>
    </source>
</evidence>
<comment type="subcellular location">
    <subcellularLocation>
        <location evidence="2">Nucleus</location>
    </subcellularLocation>
</comment>
<dbReference type="AlphaFoldDB" id="A0AAV5V1G9"/>
<dbReference type="GO" id="GO:0005634">
    <property type="term" value="C:nucleus"/>
    <property type="evidence" value="ECO:0007669"/>
    <property type="project" value="UniProtKB-SubCell"/>
</dbReference>
<name>A0AAV5V1G9_9BILA</name>
<dbReference type="Pfam" id="PF13238">
    <property type="entry name" value="AAA_18"/>
    <property type="match status" value="1"/>
</dbReference>
<evidence type="ECO:0000313" key="11">
    <source>
        <dbReference type="EMBL" id="GMT13396.1"/>
    </source>
</evidence>
<dbReference type="GO" id="GO:0004017">
    <property type="term" value="F:AMP kinase activity"/>
    <property type="evidence" value="ECO:0007669"/>
    <property type="project" value="UniProtKB-EC"/>
</dbReference>
<evidence type="ECO:0000256" key="6">
    <source>
        <dbReference type="ARBA" id="ARBA00022679"/>
    </source>
</evidence>
<dbReference type="HAMAP" id="MF_00039">
    <property type="entry name" value="Adenylate_kinase_AK6"/>
    <property type="match status" value="1"/>
</dbReference>
<reference evidence="11" key="1">
    <citation type="submission" date="2023-10" db="EMBL/GenBank/DDBJ databases">
        <title>Genome assembly of Pristionchus species.</title>
        <authorList>
            <person name="Yoshida K."/>
            <person name="Sommer R.J."/>
        </authorList>
    </citation>
    <scope>NUCLEOTIDE SEQUENCE</scope>
    <source>
        <strain evidence="11">RS5133</strain>
    </source>
</reference>
<organism evidence="11 12">
    <name type="scientific">Pristionchus fissidentatus</name>
    <dbReference type="NCBI Taxonomy" id="1538716"/>
    <lineage>
        <taxon>Eukaryota</taxon>
        <taxon>Metazoa</taxon>
        <taxon>Ecdysozoa</taxon>
        <taxon>Nematoda</taxon>
        <taxon>Chromadorea</taxon>
        <taxon>Rhabditida</taxon>
        <taxon>Rhabditina</taxon>
        <taxon>Diplogasteromorpha</taxon>
        <taxon>Diplogasteroidea</taxon>
        <taxon>Neodiplogasteridae</taxon>
        <taxon>Pristionchus</taxon>
    </lineage>
</organism>
<evidence type="ECO:0000256" key="4">
    <source>
        <dbReference type="ARBA" id="ARBA00022517"/>
    </source>
</evidence>
<sequence length="182" mass="20679">STVMATAETRQRPNILVTGSPGTGKSMLAAAVAQQLGFDQIECSKEIREHGLSSEFDERLETHVFDEDKLLDHMEERMDSESGGAVVDFHGCDFFPQRWFDIVIVLRCNNTVLYDRMAARGYPDVKIRENIECEIFNTIGEEAMESYEQEIIHELSSETIEQMTANVDKVVELANAWLQSRQ</sequence>
<dbReference type="CDD" id="cd00009">
    <property type="entry name" value="AAA"/>
    <property type="match status" value="1"/>
</dbReference>
<keyword evidence="10" id="KW-0539">Nucleus</keyword>
<keyword evidence="8" id="KW-0418">Kinase</keyword>
<evidence type="ECO:0000256" key="10">
    <source>
        <dbReference type="ARBA" id="ARBA00023242"/>
    </source>
</evidence>
<dbReference type="GO" id="GO:0005737">
    <property type="term" value="C:cytoplasm"/>
    <property type="evidence" value="ECO:0007669"/>
    <property type="project" value="TreeGrafter"/>
</dbReference>
<proteinExistence type="inferred from homology"/>
<evidence type="ECO:0000256" key="8">
    <source>
        <dbReference type="ARBA" id="ARBA00022777"/>
    </source>
</evidence>
<keyword evidence="3" id="KW-0963">Cytoplasm</keyword>
<protein>
    <submittedName>
        <fullName evidence="11">Uncharacterized protein</fullName>
    </submittedName>
</protein>
<dbReference type="GO" id="GO:0006364">
    <property type="term" value="P:rRNA processing"/>
    <property type="evidence" value="ECO:0007669"/>
    <property type="project" value="UniProtKB-KW"/>
</dbReference>
<dbReference type="GO" id="GO:0005524">
    <property type="term" value="F:ATP binding"/>
    <property type="evidence" value="ECO:0007669"/>
    <property type="project" value="UniProtKB-KW"/>
</dbReference>